<proteinExistence type="predicted"/>
<dbReference type="Proteomes" id="UP000198420">
    <property type="component" value="Unassembled WGS sequence"/>
</dbReference>
<reference evidence="2" key="1">
    <citation type="submission" date="2017-06" db="EMBL/GenBank/DDBJ databases">
        <authorList>
            <person name="Varghese N."/>
            <person name="Submissions S."/>
        </authorList>
    </citation>
    <scope>NUCLEOTIDE SEQUENCE [LARGE SCALE GENOMIC DNA]</scope>
    <source>
        <strain evidence="2">DSM 44485</strain>
    </source>
</reference>
<protein>
    <submittedName>
        <fullName evidence="1">Uncharacterized protein</fullName>
    </submittedName>
</protein>
<sequence length="31" mass="3584">MAKPRRSVRRGFVVGQLFFLTCADRLASRNM</sequence>
<gene>
    <name evidence="1" type="ORF">SAMN06265355_13340</name>
</gene>
<dbReference type="AlphaFoldDB" id="A0A239HQQ5"/>
<evidence type="ECO:0000313" key="2">
    <source>
        <dbReference type="Proteomes" id="UP000198420"/>
    </source>
</evidence>
<name>A0A239HQQ5_9ACTN</name>
<evidence type="ECO:0000313" key="1">
    <source>
        <dbReference type="EMBL" id="SNS83541.1"/>
    </source>
</evidence>
<dbReference type="EMBL" id="FZNP01000033">
    <property type="protein sequence ID" value="SNS83541.1"/>
    <property type="molecule type" value="Genomic_DNA"/>
</dbReference>
<organism evidence="1 2">
    <name type="scientific">Actinomadura mexicana</name>
    <dbReference type="NCBI Taxonomy" id="134959"/>
    <lineage>
        <taxon>Bacteria</taxon>
        <taxon>Bacillati</taxon>
        <taxon>Actinomycetota</taxon>
        <taxon>Actinomycetes</taxon>
        <taxon>Streptosporangiales</taxon>
        <taxon>Thermomonosporaceae</taxon>
        <taxon>Actinomadura</taxon>
    </lineage>
</organism>
<accession>A0A239HQQ5</accession>
<keyword evidence="2" id="KW-1185">Reference proteome</keyword>